<dbReference type="EC" id="2.7.7.23" evidence="12"/>
<dbReference type="GO" id="GO:0019134">
    <property type="term" value="F:glucosamine-1-phosphate N-acetyltransferase activity"/>
    <property type="evidence" value="ECO:0007669"/>
    <property type="project" value="UniProtKB-EC"/>
</dbReference>
<comment type="similarity">
    <text evidence="3">In the C-terminal section; belongs to the transferase hexapeptide repeat family.</text>
</comment>
<proteinExistence type="inferred from homology"/>
<dbReference type="InterPro" id="IPR001451">
    <property type="entry name" value="Hexapep"/>
</dbReference>
<dbReference type="InterPro" id="IPR050065">
    <property type="entry name" value="GlmU-like"/>
</dbReference>
<dbReference type="PROSITE" id="PS00101">
    <property type="entry name" value="HEXAPEP_TRANSFERASES"/>
    <property type="match status" value="1"/>
</dbReference>
<evidence type="ECO:0000256" key="8">
    <source>
        <dbReference type="ARBA" id="ARBA00023315"/>
    </source>
</evidence>
<gene>
    <name evidence="12" type="primary">glmU2</name>
    <name evidence="12" type="ORF">LC1Nh_1150</name>
</gene>
<evidence type="ECO:0000256" key="3">
    <source>
        <dbReference type="ARBA" id="ARBA00007707"/>
    </source>
</evidence>
<dbReference type="Gene3D" id="3.90.550.10">
    <property type="entry name" value="Spore Coat Polysaccharide Biosynthesis Protein SpsA, Chain A"/>
    <property type="match status" value="1"/>
</dbReference>
<organism evidence="12 13">
    <name type="scientific">Candidatus Nanohalobium constans</name>
    <dbReference type="NCBI Taxonomy" id="2565781"/>
    <lineage>
        <taxon>Archaea</taxon>
        <taxon>Candidatus Nanohalarchaeota</taxon>
        <taxon>Candidatus Nanohalobia</taxon>
        <taxon>Candidatus Nanohalobiales</taxon>
        <taxon>Candidatus Nanohalobiaceae</taxon>
        <taxon>Candidatus Nanohalobium</taxon>
    </lineage>
</organism>
<comment type="pathway">
    <text evidence="1">Nucleotide-sugar biosynthesis; UDP-N-acetyl-alpha-D-glucosamine biosynthesis; N-acetyl-alpha-D-glucosamine 1-phosphate from alpha-D-glucosamine 6-phosphate (route II): step 2/2.</text>
</comment>
<dbReference type="EC" id="2.3.1.157" evidence="12"/>
<reference evidence="13" key="1">
    <citation type="submission" date="2019-05" db="EMBL/GenBank/DDBJ databases">
        <title>Candidatus Nanohalobium constans, a novel model system to study the DPANN nano-sized archaea: genomic and physiological characterization of a nanoarchaeon co-cultured with its chitinotrophic host.</title>
        <authorList>
            <person name="La Cono V."/>
            <person name="Arcadi E."/>
            <person name="Crisafi F."/>
            <person name="Denaro R."/>
            <person name="La Spada G."/>
            <person name="Messina E."/>
            <person name="Smedile F."/>
            <person name="Toshchakov S.V."/>
            <person name="Shevchenko M.A."/>
            <person name="Golyshin P.N."/>
            <person name="Golyshina O.V."/>
            <person name="Ferrer M."/>
            <person name="Rohde M."/>
            <person name="Mushegian A."/>
            <person name="Sorokin D.Y."/>
            <person name="Giuliano L."/>
            <person name="Yakimov M.M."/>
        </authorList>
    </citation>
    <scope>NUCLEOTIDE SEQUENCE [LARGE SCALE GENOMIC DNA]</scope>
    <source>
        <strain evidence="13">LC1Nh</strain>
    </source>
</reference>
<evidence type="ECO:0000256" key="2">
    <source>
        <dbReference type="ARBA" id="ARBA00005208"/>
    </source>
</evidence>
<dbReference type="InterPro" id="IPR023915">
    <property type="entry name" value="Bifunctiontional_GlmU_arc-type"/>
</dbReference>
<comment type="catalytic activity">
    <reaction evidence="9">
        <text>alpha-D-glucosamine 1-phosphate + acetyl-CoA = N-acetyl-alpha-D-glucosamine 1-phosphate + CoA + H(+)</text>
        <dbReference type="Rhea" id="RHEA:13725"/>
        <dbReference type="ChEBI" id="CHEBI:15378"/>
        <dbReference type="ChEBI" id="CHEBI:57287"/>
        <dbReference type="ChEBI" id="CHEBI:57288"/>
        <dbReference type="ChEBI" id="CHEBI:57776"/>
        <dbReference type="ChEBI" id="CHEBI:58516"/>
        <dbReference type="EC" id="2.3.1.157"/>
    </reaction>
</comment>
<dbReference type="EMBL" id="CP040089">
    <property type="protein sequence ID" value="QGA81017.1"/>
    <property type="molecule type" value="Genomic_DNA"/>
</dbReference>
<dbReference type="Pfam" id="PF00132">
    <property type="entry name" value="Hexapep"/>
    <property type="match status" value="2"/>
</dbReference>
<evidence type="ECO:0000256" key="1">
    <source>
        <dbReference type="ARBA" id="ARBA00005166"/>
    </source>
</evidence>
<evidence type="ECO:0000256" key="6">
    <source>
        <dbReference type="ARBA" id="ARBA00022695"/>
    </source>
</evidence>
<evidence type="ECO:0000256" key="7">
    <source>
        <dbReference type="ARBA" id="ARBA00023268"/>
    </source>
</evidence>
<keyword evidence="13" id="KW-1185">Reference proteome</keyword>
<comment type="catalytic activity">
    <reaction evidence="10">
        <text>N-acetyl-alpha-D-glucosamine 1-phosphate + UTP + H(+) = UDP-N-acetyl-alpha-D-glucosamine + diphosphate</text>
        <dbReference type="Rhea" id="RHEA:13509"/>
        <dbReference type="ChEBI" id="CHEBI:15378"/>
        <dbReference type="ChEBI" id="CHEBI:33019"/>
        <dbReference type="ChEBI" id="CHEBI:46398"/>
        <dbReference type="ChEBI" id="CHEBI:57705"/>
        <dbReference type="ChEBI" id="CHEBI:57776"/>
        <dbReference type="EC" id="2.7.7.23"/>
    </reaction>
</comment>
<feature type="domain" description="Nucleotidyl transferase" evidence="11">
    <location>
        <begin position="2"/>
        <end position="197"/>
    </location>
</feature>
<name>A0A5Q0UHB5_9ARCH</name>
<keyword evidence="7" id="KW-0511">Multifunctional enzyme</keyword>
<protein>
    <submittedName>
        <fullName evidence="12">Bifunctional UDP-N-acetylglucosamine pyrophosphorylase / Glucosamine-1-phosphate N-acetyltransferase</fullName>
        <ecNumber evidence="12">2.3.1.157</ecNumber>
        <ecNumber evidence="12">2.7.7.23</ecNumber>
    </submittedName>
</protein>
<sequence length="416" mass="45990">MKAVILAAGKSSRFKPLSDKRHKALTEVMGKPLIQHTIDALRDTEVEEIIVVQGPEREIEDSGVDADRFVVQEEPKGMGNALQQAEKYLENRFLVLTPYRSKASELYQPMIDKAEENDTETIFVASETENPEKYGILDIENGKVSDIVEKPDLEEAPSNMKAVGMYMLSKDFFNYLNNTQTKEYQYEEALSNQMKDKKASFVEAEEDPNSIKYPWDLFEVMKELLDNSERSISGEAEIADSAEVKGKVIVEEGAKIFENAVVKGPAYIGEDAVVGNNALIRNYSCIERGTTVGANCEARNTSFQPESSMHSQFVGDSIIGRNTSIGAGTVIANRNFREDGERPEISTDLIGKDYSKETGRNSLGCFIGENVDIGVNSSIMPGVQIGSDSKIGPGTVVKENVENDTTVYSSQEVEKK</sequence>
<dbReference type="RefSeq" id="WP_217907036.1">
    <property type="nucleotide sequence ID" value="NZ_CP040089.1"/>
</dbReference>
<evidence type="ECO:0000313" key="13">
    <source>
        <dbReference type="Proteomes" id="UP000377803"/>
    </source>
</evidence>
<dbReference type="AlphaFoldDB" id="A0A5Q0UHB5"/>
<dbReference type="GeneID" id="42365548"/>
<dbReference type="KEGG" id="ncon:LC1Nh_1150"/>
<dbReference type="Gene3D" id="2.160.10.10">
    <property type="entry name" value="Hexapeptide repeat proteins"/>
    <property type="match status" value="1"/>
</dbReference>
<keyword evidence="8 12" id="KW-0012">Acyltransferase</keyword>
<evidence type="ECO:0000256" key="9">
    <source>
        <dbReference type="ARBA" id="ARBA00048247"/>
    </source>
</evidence>
<dbReference type="Pfam" id="PF00483">
    <property type="entry name" value="NTP_transferase"/>
    <property type="match status" value="1"/>
</dbReference>
<dbReference type="InterPro" id="IPR029044">
    <property type="entry name" value="Nucleotide-diphossugar_trans"/>
</dbReference>
<dbReference type="PANTHER" id="PTHR43584:SF8">
    <property type="entry name" value="N-ACETYLMURAMATE ALPHA-1-PHOSPHATE URIDYLYLTRANSFERASE"/>
    <property type="match status" value="1"/>
</dbReference>
<evidence type="ECO:0000256" key="10">
    <source>
        <dbReference type="ARBA" id="ARBA00048493"/>
    </source>
</evidence>
<dbReference type="InterPro" id="IPR018357">
    <property type="entry name" value="Hexapep_transf_CS"/>
</dbReference>
<dbReference type="GO" id="GO:0003977">
    <property type="term" value="F:UDP-N-acetylglucosamine diphosphorylase activity"/>
    <property type="evidence" value="ECO:0007669"/>
    <property type="project" value="UniProtKB-EC"/>
</dbReference>
<dbReference type="PANTHER" id="PTHR43584">
    <property type="entry name" value="NUCLEOTIDYL TRANSFERASE"/>
    <property type="match status" value="1"/>
</dbReference>
<dbReference type="Proteomes" id="UP000377803">
    <property type="component" value="Chromosome"/>
</dbReference>
<evidence type="ECO:0000313" key="12">
    <source>
        <dbReference type="EMBL" id="QGA81017.1"/>
    </source>
</evidence>
<comment type="pathway">
    <text evidence="2">Nucleotide-sugar biosynthesis; UDP-N-acetyl-alpha-D-glucosamine biosynthesis; UDP-N-acetyl-alpha-D-glucosamine from N-acetyl-alpha-D-glucosamine 1-phosphate: step 1/1.</text>
</comment>
<keyword evidence="5 12" id="KW-0808">Transferase</keyword>
<keyword evidence="6 12" id="KW-0548">Nucleotidyltransferase</keyword>
<evidence type="ECO:0000256" key="5">
    <source>
        <dbReference type="ARBA" id="ARBA00022679"/>
    </source>
</evidence>
<dbReference type="InterPro" id="IPR011004">
    <property type="entry name" value="Trimer_LpxA-like_sf"/>
</dbReference>
<comment type="similarity">
    <text evidence="4">In the N-terminal section; belongs to the N-acetylglucosamine-1-phosphate uridyltransferase family.</text>
</comment>
<dbReference type="InterPro" id="IPR005835">
    <property type="entry name" value="NTP_transferase_dom"/>
</dbReference>
<dbReference type="UniPathway" id="UPA00113">
    <property type="reaction ID" value="UER00532"/>
</dbReference>
<dbReference type="SUPFAM" id="SSF51161">
    <property type="entry name" value="Trimeric LpxA-like enzymes"/>
    <property type="match status" value="1"/>
</dbReference>
<accession>A0A5Q0UHB5</accession>
<dbReference type="SUPFAM" id="SSF53448">
    <property type="entry name" value="Nucleotide-diphospho-sugar transferases"/>
    <property type="match status" value="1"/>
</dbReference>
<evidence type="ECO:0000259" key="11">
    <source>
        <dbReference type="Pfam" id="PF00483"/>
    </source>
</evidence>
<dbReference type="NCBIfam" id="TIGR03992">
    <property type="entry name" value="Arch_glmU"/>
    <property type="match status" value="1"/>
</dbReference>
<dbReference type="GO" id="GO:0006048">
    <property type="term" value="P:UDP-N-acetylglucosamine biosynthetic process"/>
    <property type="evidence" value="ECO:0007669"/>
    <property type="project" value="UniProtKB-UniPathway"/>
</dbReference>
<evidence type="ECO:0000256" key="4">
    <source>
        <dbReference type="ARBA" id="ARBA00007947"/>
    </source>
</evidence>
<dbReference type="CDD" id="cd04181">
    <property type="entry name" value="NTP_transferase"/>
    <property type="match status" value="1"/>
</dbReference>
<dbReference type="OrthoDB" id="15372at2157"/>